<evidence type="ECO:0000313" key="2">
    <source>
        <dbReference type="Proteomes" id="UP000886501"/>
    </source>
</evidence>
<dbReference type="Proteomes" id="UP000886501">
    <property type="component" value="Unassembled WGS sequence"/>
</dbReference>
<keyword evidence="2" id="KW-1185">Reference proteome</keyword>
<organism evidence="1 2">
    <name type="scientific">Thelephora ganbajun</name>
    <name type="common">Ganba fungus</name>
    <dbReference type="NCBI Taxonomy" id="370292"/>
    <lineage>
        <taxon>Eukaryota</taxon>
        <taxon>Fungi</taxon>
        <taxon>Dikarya</taxon>
        <taxon>Basidiomycota</taxon>
        <taxon>Agaricomycotina</taxon>
        <taxon>Agaricomycetes</taxon>
        <taxon>Thelephorales</taxon>
        <taxon>Thelephoraceae</taxon>
        <taxon>Thelephora</taxon>
    </lineage>
</organism>
<gene>
    <name evidence="1" type="ORF">BDM02DRAFT_3266437</name>
</gene>
<proteinExistence type="predicted"/>
<reference evidence="1" key="2">
    <citation type="journal article" date="2020" name="Nat. Commun.">
        <title>Large-scale genome sequencing of mycorrhizal fungi provides insights into the early evolution of symbiotic traits.</title>
        <authorList>
            <person name="Miyauchi S."/>
            <person name="Kiss E."/>
            <person name="Kuo A."/>
            <person name="Drula E."/>
            <person name="Kohler A."/>
            <person name="Sanchez-Garcia M."/>
            <person name="Morin E."/>
            <person name="Andreopoulos B."/>
            <person name="Barry K.W."/>
            <person name="Bonito G."/>
            <person name="Buee M."/>
            <person name="Carver A."/>
            <person name="Chen C."/>
            <person name="Cichocki N."/>
            <person name="Clum A."/>
            <person name="Culley D."/>
            <person name="Crous P.W."/>
            <person name="Fauchery L."/>
            <person name="Girlanda M."/>
            <person name="Hayes R.D."/>
            <person name="Keri Z."/>
            <person name="LaButti K."/>
            <person name="Lipzen A."/>
            <person name="Lombard V."/>
            <person name="Magnuson J."/>
            <person name="Maillard F."/>
            <person name="Murat C."/>
            <person name="Nolan M."/>
            <person name="Ohm R.A."/>
            <person name="Pangilinan J."/>
            <person name="Pereira M.F."/>
            <person name="Perotto S."/>
            <person name="Peter M."/>
            <person name="Pfister S."/>
            <person name="Riley R."/>
            <person name="Sitrit Y."/>
            <person name="Stielow J.B."/>
            <person name="Szollosi G."/>
            <person name="Zifcakova L."/>
            <person name="Stursova M."/>
            <person name="Spatafora J.W."/>
            <person name="Tedersoo L."/>
            <person name="Vaario L.M."/>
            <person name="Yamada A."/>
            <person name="Yan M."/>
            <person name="Wang P."/>
            <person name="Xu J."/>
            <person name="Bruns T."/>
            <person name="Baldrian P."/>
            <person name="Vilgalys R."/>
            <person name="Dunand C."/>
            <person name="Henrissat B."/>
            <person name="Grigoriev I.V."/>
            <person name="Hibbett D."/>
            <person name="Nagy L.G."/>
            <person name="Martin F.M."/>
        </authorList>
    </citation>
    <scope>NUCLEOTIDE SEQUENCE</scope>
    <source>
        <strain evidence="1">P2</strain>
    </source>
</reference>
<evidence type="ECO:0000313" key="1">
    <source>
        <dbReference type="EMBL" id="KAF9652374.1"/>
    </source>
</evidence>
<sequence>MTDSKIDEETPLLLSVEDPAAIAREESNEYITPLPKLQIGILLLVQLAEPICSQCIYPFVNQLISEMGIAGGDEKKVGYYAGIIESLFFLAEASSTLFWSRLSDYVGRKPVLLTGMAGLVISMTSFGLSKTFTGLVVSRCIAGLLNGNLGVLKSMMTELTDSTNRAQASGLLPLVWAIGVTIGPFAGGTLSRPHERFPALFGNWFWEEYPYLLSCLFSAIFCAYCFILIWAFLKETVKKPCPPQDGGEAPSDRVLEPVPPLRAVLTEPVVLSIASYLWLAFVDISLRALQPLFFATPIHLGGLSMSPATIGLCLGIFGLLDGTVQGLLFAKIIRRVGLKRLYLTSLFCFIPLFATFPVINYFAREWGRSPAVWALVVFQLTLNCITEMAFGCAFLYITSSVENPRALGSVLGIGQTTASLIRAGGPTMSTSLFVYTLENDWLGGAGVYVVLITLSIFGLPLARKLPQKAWEYK</sequence>
<dbReference type="EMBL" id="MU117969">
    <property type="protein sequence ID" value="KAF9652374.1"/>
    <property type="molecule type" value="Genomic_DNA"/>
</dbReference>
<accession>A0ACB6ZSG4</accession>
<comment type="caution">
    <text evidence="1">The sequence shown here is derived from an EMBL/GenBank/DDBJ whole genome shotgun (WGS) entry which is preliminary data.</text>
</comment>
<name>A0ACB6ZSG4_THEGA</name>
<reference evidence="1" key="1">
    <citation type="submission" date="2019-10" db="EMBL/GenBank/DDBJ databases">
        <authorList>
            <consortium name="DOE Joint Genome Institute"/>
            <person name="Kuo A."/>
            <person name="Miyauchi S."/>
            <person name="Kiss E."/>
            <person name="Drula E."/>
            <person name="Kohler A."/>
            <person name="Sanchez-Garcia M."/>
            <person name="Andreopoulos B."/>
            <person name="Barry K.W."/>
            <person name="Bonito G."/>
            <person name="Buee M."/>
            <person name="Carver A."/>
            <person name="Chen C."/>
            <person name="Cichocki N."/>
            <person name="Clum A."/>
            <person name="Culley D."/>
            <person name="Crous P.W."/>
            <person name="Fauchery L."/>
            <person name="Girlanda M."/>
            <person name="Hayes R."/>
            <person name="Keri Z."/>
            <person name="Labutti K."/>
            <person name="Lipzen A."/>
            <person name="Lombard V."/>
            <person name="Magnuson J."/>
            <person name="Maillard F."/>
            <person name="Morin E."/>
            <person name="Murat C."/>
            <person name="Nolan M."/>
            <person name="Ohm R."/>
            <person name="Pangilinan J."/>
            <person name="Pereira M."/>
            <person name="Perotto S."/>
            <person name="Peter M."/>
            <person name="Riley R."/>
            <person name="Sitrit Y."/>
            <person name="Stielow B."/>
            <person name="Szollosi G."/>
            <person name="Zifcakova L."/>
            <person name="Stursova M."/>
            <person name="Spatafora J.W."/>
            <person name="Tedersoo L."/>
            <person name="Vaario L.-M."/>
            <person name="Yamada A."/>
            <person name="Yan M."/>
            <person name="Wang P."/>
            <person name="Xu J."/>
            <person name="Bruns T."/>
            <person name="Baldrian P."/>
            <person name="Vilgalys R."/>
            <person name="Henrissat B."/>
            <person name="Grigoriev I.V."/>
            <person name="Hibbett D."/>
            <person name="Nagy L.G."/>
            <person name="Martin F.M."/>
        </authorList>
    </citation>
    <scope>NUCLEOTIDE SEQUENCE</scope>
    <source>
        <strain evidence="1">P2</strain>
    </source>
</reference>
<protein>
    <submittedName>
        <fullName evidence="1">MFS general substrate transporter</fullName>
    </submittedName>
</protein>